<evidence type="ECO:0000256" key="2">
    <source>
        <dbReference type="SAM" id="MobiDB-lite"/>
    </source>
</evidence>
<dbReference type="GO" id="GO:0015977">
    <property type="term" value="P:carbon fixation"/>
    <property type="evidence" value="ECO:0007669"/>
    <property type="project" value="InterPro"/>
</dbReference>
<feature type="region of interest" description="Disordered" evidence="2">
    <location>
        <begin position="607"/>
        <end position="630"/>
    </location>
</feature>
<dbReference type="InterPro" id="IPR033129">
    <property type="entry name" value="PEPCASE_His_AS"/>
</dbReference>
<dbReference type="EMBL" id="UINC01027883">
    <property type="protein sequence ID" value="SVB07900.1"/>
    <property type="molecule type" value="Genomic_DNA"/>
</dbReference>
<comment type="catalytic activity">
    <reaction evidence="1">
        <text>oxaloacetate + phosphate = phosphoenolpyruvate + hydrogencarbonate</text>
        <dbReference type="Rhea" id="RHEA:28370"/>
        <dbReference type="ChEBI" id="CHEBI:16452"/>
        <dbReference type="ChEBI" id="CHEBI:17544"/>
        <dbReference type="ChEBI" id="CHEBI:43474"/>
        <dbReference type="ChEBI" id="CHEBI:58702"/>
        <dbReference type="EC" id="4.1.1.31"/>
    </reaction>
</comment>
<dbReference type="PRINTS" id="PR00150">
    <property type="entry name" value="PEPCARBXLASE"/>
</dbReference>
<organism evidence="3">
    <name type="scientific">marine metagenome</name>
    <dbReference type="NCBI Taxonomy" id="408172"/>
    <lineage>
        <taxon>unclassified sequences</taxon>
        <taxon>metagenomes</taxon>
        <taxon>ecological metagenomes</taxon>
    </lineage>
</organism>
<dbReference type="InterPro" id="IPR015813">
    <property type="entry name" value="Pyrv/PenolPyrv_kinase-like_dom"/>
</dbReference>
<evidence type="ECO:0008006" key="4">
    <source>
        <dbReference type="Google" id="ProtNLM"/>
    </source>
</evidence>
<dbReference type="SUPFAM" id="SSF51621">
    <property type="entry name" value="Phosphoenolpyruvate/pyruvate domain"/>
    <property type="match status" value="1"/>
</dbReference>
<dbReference type="InterPro" id="IPR021135">
    <property type="entry name" value="PEP_COase"/>
</dbReference>
<dbReference type="AlphaFoldDB" id="A0A382B247"/>
<evidence type="ECO:0000256" key="1">
    <source>
        <dbReference type="ARBA" id="ARBA00048995"/>
    </source>
</evidence>
<dbReference type="Pfam" id="PF00311">
    <property type="entry name" value="PEPcase"/>
    <property type="match status" value="1"/>
</dbReference>
<accession>A0A382B247</accession>
<feature type="compositionally biased region" description="Gly residues" evidence="2">
    <location>
        <begin position="611"/>
        <end position="620"/>
    </location>
</feature>
<dbReference type="PANTHER" id="PTHR30523">
    <property type="entry name" value="PHOSPHOENOLPYRUVATE CARBOXYLASE"/>
    <property type="match status" value="1"/>
</dbReference>
<gene>
    <name evidence="3" type="ORF">METZ01_LOCUS160754</name>
</gene>
<dbReference type="Gene3D" id="1.20.1440.90">
    <property type="entry name" value="Phosphoenolpyruvate/pyruvate domain"/>
    <property type="match status" value="1"/>
</dbReference>
<dbReference type="GO" id="GO:0006099">
    <property type="term" value="P:tricarboxylic acid cycle"/>
    <property type="evidence" value="ECO:0007669"/>
    <property type="project" value="InterPro"/>
</dbReference>
<dbReference type="PROSITE" id="PS00781">
    <property type="entry name" value="PEPCASE_1"/>
    <property type="match status" value="1"/>
</dbReference>
<dbReference type="PROSITE" id="PS00393">
    <property type="entry name" value="PEPCASE_2"/>
    <property type="match status" value="1"/>
</dbReference>
<dbReference type="PANTHER" id="PTHR30523:SF6">
    <property type="entry name" value="PHOSPHOENOLPYRUVATE CARBOXYLASE"/>
    <property type="match status" value="1"/>
</dbReference>
<protein>
    <recommendedName>
        <fullName evidence="4">Phosphoenolpyruvate carboxylase</fullName>
    </recommendedName>
</protein>
<feature type="non-terminal residue" evidence="3">
    <location>
        <position position="630"/>
    </location>
</feature>
<dbReference type="InterPro" id="IPR018129">
    <property type="entry name" value="PEP_COase_Lys_AS"/>
</dbReference>
<sequence length="630" mass="70946">MSTSESEKVLRSDIFFAEKDKALRKDVHRLGELVGDLVKDQLGEALFDLVEAVRRAAIESREGDTSEIDQLDKLLSSLTPNNAGDFIRAFSTYFQAVNMAEKVHRIRRRRAYLKDSDTPQPLGFADTLQRLKANGVNGETVEKVLGTLSVEPVFTAHPTETTRRTLLRKQQNIARYLIGMLDPYMTSGEEQAALDRIRMSMTTGWQTEEQPGERMTVGDEVEQVLFFLTDVLYRMIPRFYEDFDDALEASFKGERIHVPILVRFCSWVGGDMDGNPNVTAKDIRETLARQRNLILNKYYSECQGLFEQLSQSDSQVNVSEEVRQRSALYAEHFPKAAHSVPVRYRQMPYRVFLRAIEARLQSTYDGTAFPYESAEEFTADIELIADSLRANKGKNAGLFSVQRLLRRAHTFGFHVATLDIRQNALVHRQVIGEALGEKDWLGRSSEDRTKRLKMALERRESPLEPLSSEARRTLAVFQAIAHCRRKYGARSIGSYVISMAQGPDDVLSVLLLAKWGDLAPKGGAIPLDITPLFETVKDLENASMVMERLLKDDIYKEHLENRSGHQTIMVGYSDSNKDGGLASARWTLQKTQAELVRTLSMNGTELTLFHGRGGTGSRGGGRGHEAINAS</sequence>
<name>A0A382B247_9ZZZZ</name>
<dbReference type="GO" id="GO:0005829">
    <property type="term" value="C:cytosol"/>
    <property type="evidence" value="ECO:0007669"/>
    <property type="project" value="TreeGrafter"/>
</dbReference>
<proteinExistence type="predicted"/>
<evidence type="ECO:0000313" key="3">
    <source>
        <dbReference type="EMBL" id="SVB07900.1"/>
    </source>
</evidence>
<dbReference type="GO" id="GO:0008964">
    <property type="term" value="F:phosphoenolpyruvate carboxylase activity"/>
    <property type="evidence" value="ECO:0007669"/>
    <property type="project" value="UniProtKB-EC"/>
</dbReference>
<reference evidence="3" key="1">
    <citation type="submission" date="2018-05" db="EMBL/GenBank/DDBJ databases">
        <authorList>
            <person name="Lanie J.A."/>
            <person name="Ng W.-L."/>
            <person name="Kazmierczak K.M."/>
            <person name="Andrzejewski T.M."/>
            <person name="Davidsen T.M."/>
            <person name="Wayne K.J."/>
            <person name="Tettelin H."/>
            <person name="Glass J.I."/>
            <person name="Rusch D."/>
            <person name="Podicherti R."/>
            <person name="Tsui H.-C.T."/>
            <person name="Winkler M.E."/>
        </authorList>
    </citation>
    <scope>NUCLEOTIDE SEQUENCE</scope>
</reference>